<protein>
    <recommendedName>
        <fullName evidence="3">DUF664 domain-containing protein</fullName>
    </recommendedName>
</protein>
<evidence type="ECO:0000313" key="2">
    <source>
        <dbReference type="Proteomes" id="UP000632222"/>
    </source>
</evidence>
<dbReference type="InterPro" id="IPR007061">
    <property type="entry name" value="MST-like"/>
</dbReference>
<dbReference type="SUPFAM" id="SSF109854">
    <property type="entry name" value="DinB/YfiT-like putative metalloenzymes"/>
    <property type="match status" value="1"/>
</dbReference>
<name>A0ABQ2CX93_9DEIO</name>
<reference evidence="2" key="1">
    <citation type="journal article" date="2019" name="Int. J. Syst. Evol. Microbiol.">
        <title>The Global Catalogue of Microorganisms (GCM) 10K type strain sequencing project: providing services to taxonomists for standard genome sequencing and annotation.</title>
        <authorList>
            <consortium name="The Broad Institute Genomics Platform"/>
            <consortium name="The Broad Institute Genome Sequencing Center for Infectious Disease"/>
            <person name="Wu L."/>
            <person name="Ma J."/>
        </authorList>
    </citation>
    <scope>NUCLEOTIDE SEQUENCE [LARGE SCALE GENOMIC DNA]</scope>
    <source>
        <strain evidence="2">JCM 14370</strain>
    </source>
</reference>
<dbReference type="Pfam" id="PF04978">
    <property type="entry name" value="MST"/>
    <property type="match status" value="1"/>
</dbReference>
<dbReference type="Proteomes" id="UP000632222">
    <property type="component" value="Unassembled WGS sequence"/>
</dbReference>
<keyword evidence="2" id="KW-1185">Reference proteome</keyword>
<evidence type="ECO:0008006" key="3">
    <source>
        <dbReference type="Google" id="ProtNLM"/>
    </source>
</evidence>
<accession>A0ABQ2CX93</accession>
<organism evidence="1 2">
    <name type="scientific">Deinococcus roseus</name>
    <dbReference type="NCBI Taxonomy" id="392414"/>
    <lineage>
        <taxon>Bacteria</taxon>
        <taxon>Thermotogati</taxon>
        <taxon>Deinococcota</taxon>
        <taxon>Deinococci</taxon>
        <taxon>Deinococcales</taxon>
        <taxon>Deinococcaceae</taxon>
        <taxon>Deinococcus</taxon>
    </lineage>
</organism>
<dbReference type="Gene3D" id="1.20.120.450">
    <property type="entry name" value="dinb family like domain"/>
    <property type="match status" value="1"/>
</dbReference>
<dbReference type="InterPro" id="IPR034660">
    <property type="entry name" value="DinB/YfiT-like"/>
</dbReference>
<evidence type="ECO:0000313" key="1">
    <source>
        <dbReference type="EMBL" id="GGJ28554.1"/>
    </source>
</evidence>
<dbReference type="RefSeq" id="WP_189001626.1">
    <property type="nucleotide sequence ID" value="NZ_BMOD01000003.1"/>
</dbReference>
<dbReference type="EMBL" id="BMOD01000003">
    <property type="protein sequence ID" value="GGJ28554.1"/>
    <property type="molecule type" value="Genomic_DNA"/>
</dbReference>
<proteinExistence type="predicted"/>
<sequence>MTEPDSIFLIQEQAGYTPKIGLLVSMLQNSRHHLLRAVRDLSEAELDAKPLGATNTIGALLAHLNAAETMFQRMTFEGRRFAEHEGALEADFRLQNSDQPRHQPLAHHLETLAATRAKTLQGFQERDDAWLEHRTTFFGQPANWHYYWFHYLQDEVRHTGQITLIRKHLLPEAQKCFNPYSLG</sequence>
<comment type="caution">
    <text evidence="1">The sequence shown here is derived from an EMBL/GenBank/DDBJ whole genome shotgun (WGS) entry which is preliminary data.</text>
</comment>
<gene>
    <name evidence="1" type="ORF">GCM10008938_13280</name>
</gene>